<dbReference type="InterPro" id="IPR041270">
    <property type="entry name" value="Phage_ABA_S"/>
</dbReference>
<organism evidence="2">
    <name type="scientific">viral metagenome</name>
    <dbReference type="NCBI Taxonomy" id="1070528"/>
    <lineage>
        <taxon>unclassified sequences</taxon>
        <taxon>metagenomes</taxon>
        <taxon>organismal metagenomes</taxon>
    </lineage>
</organism>
<reference evidence="2" key="1">
    <citation type="submission" date="2020-03" db="EMBL/GenBank/DDBJ databases">
        <title>The deep terrestrial virosphere.</title>
        <authorList>
            <person name="Holmfeldt K."/>
            <person name="Nilsson E."/>
            <person name="Simone D."/>
            <person name="Lopez-Fernandez M."/>
            <person name="Wu X."/>
            <person name="de Brujin I."/>
            <person name="Lundin D."/>
            <person name="Andersson A."/>
            <person name="Bertilsson S."/>
            <person name="Dopson M."/>
        </authorList>
    </citation>
    <scope>NUCLEOTIDE SEQUENCE</scope>
    <source>
        <strain evidence="2">MM415B03112</strain>
    </source>
</reference>
<gene>
    <name evidence="2" type="ORF">MM415B03112_0013</name>
</gene>
<feature type="domain" description="Phage ABA sandwich" evidence="1">
    <location>
        <begin position="5"/>
        <end position="107"/>
    </location>
</feature>
<name>A0A6M3KXF7_9ZZZZ</name>
<accession>A0A6M3KXF7</accession>
<proteinExistence type="predicted"/>
<evidence type="ECO:0000313" key="2">
    <source>
        <dbReference type="EMBL" id="QJA86856.1"/>
    </source>
</evidence>
<dbReference type="InterPro" id="IPR028985">
    <property type="entry name" value="Bacillus_phage_prot-like"/>
</dbReference>
<dbReference type="AlphaFoldDB" id="A0A6M3KXF7"/>
<protein>
    <recommendedName>
        <fullName evidence="1">Phage ABA sandwich domain-containing protein</fullName>
    </recommendedName>
</protein>
<dbReference type="EMBL" id="MT142663">
    <property type="protein sequence ID" value="QJA86856.1"/>
    <property type="molecule type" value="Genomic_DNA"/>
</dbReference>
<evidence type="ECO:0000259" key="1">
    <source>
        <dbReference type="Pfam" id="PF18066"/>
    </source>
</evidence>
<dbReference type="Pfam" id="PF18066">
    <property type="entry name" value="Phage_ABA_S"/>
    <property type="match status" value="1"/>
</dbReference>
<sequence>MSKDRKIAELVMGWKRLDEDGRFFEVEPLCGVRIPEKPDDVFSTNFKWWHPTTNIEQAFMVVEKIGGYIDLIRQTTGKWVCYIKTKDGEGISAMCAIPAEAICDAAIAAMEGK</sequence>
<dbReference type="Gene3D" id="3.30.2120.10">
    <property type="entry name" value="Bacillus phage protein-like"/>
    <property type="match status" value="1"/>
</dbReference>